<proteinExistence type="predicted"/>
<dbReference type="InterPro" id="IPR051549">
    <property type="entry name" value="PEP_Utilizing_Enz"/>
</dbReference>
<dbReference type="RefSeq" id="WP_255898192.1">
    <property type="nucleotide sequence ID" value="NZ_JAFMZO010000001.1"/>
</dbReference>
<name>A0ABW4ZJD7_9SPHI</name>
<evidence type="ECO:0000313" key="1">
    <source>
        <dbReference type="EMBL" id="MFD2161972.1"/>
    </source>
</evidence>
<organism evidence="1 2">
    <name type="scientific">Paradesertivirga mongoliensis</name>
    <dbReference type="NCBI Taxonomy" id="2100740"/>
    <lineage>
        <taxon>Bacteria</taxon>
        <taxon>Pseudomonadati</taxon>
        <taxon>Bacteroidota</taxon>
        <taxon>Sphingobacteriia</taxon>
        <taxon>Sphingobacteriales</taxon>
        <taxon>Sphingobacteriaceae</taxon>
        <taxon>Paradesertivirga</taxon>
    </lineage>
</organism>
<protein>
    <recommendedName>
        <fullName evidence="3">Apea-like HEPN domain-containing protein</fullName>
    </recommendedName>
</protein>
<sequence>MVVFQNEDPFSISVSEKKQSVIVYDNSNIQKCCNGVTTPLTYNLTKRLYALVYRKTVKSLSLSKSVMKDNEDVFQNLVGLIKGRIYYNINNWYRGVLLFNPFKQNNVALAQMLGLTDSLNFAEDDGQSWRIKLIRVWMKYIIRPQLLLKFAALKRSVPKFLNEIQEFNAEFYKQNFQQSGIDDLKRSKAELDGNLITNWTVPVINDLYILQACAVLTCKLKEAEIGGAEELVDNFLNEEQSVSSLQPARHMHRLAIICASQPELKLLISRLPNDIHQQVKVRFTDFYQEVLHFIDHYGDRTTGELKLETQTMRTNPLVFYSYLRDCLHAQISEIRAGSQSQRLCIKIFESRLSAVPDAQKMNIFSAINKLQTAIAHREVFKLERSRVFGMYRTLYLAFGDLFVRNGWIENADDIFYLTEDEILACKNGKEYIYDTLVATRRQEFKSYEAESIPSRVFVSSKVIDAIINKENALPVIQGFDSMEIKAEVA</sequence>
<comment type="caution">
    <text evidence="1">The sequence shown here is derived from an EMBL/GenBank/DDBJ whole genome shotgun (WGS) entry which is preliminary data.</text>
</comment>
<reference evidence="2" key="1">
    <citation type="journal article" date="2019" name="Int. J. Syst. Evol. Microbiol.">
        <title>The Global Catalogue of Microorganisms (GCM) 10K type strain sequencing project: providing services to taxonomists for standard genome sequencing and annotation.</title>
        <authorList>
            <consortium name="The Broad Institute Genomics Platform"/>
            <consortium name="The Broad Institute Genome Sequencing Center for Infectious Disease"/>
            <person name="Wu L."/>
            <person name="Ma J."/>
        </authorList>
    </citation>
    <scope>NUCLEOTIDE SEQUENCE [LARGE SCALE GENOMIC DNA]</scope>
    <source>
        <strain evidence="2">KCTC 42217</strain>
    </source>
</reference>
<keyword evidence="2" id="KW-1185">Reference proteome</keyword>
<dbReference type="Proteomes" id="UP001597387">
    <property type="component" value="Unassembled WGS sequence"/>
</dbReference>
<evidence type="ECO:0000313" key="2">
    <source>
        <dbReference type="Proteomes" id="UP001597387"/>
    </source>
</evidence>
<dbReference type="EMBL" id="JBHUHZ010000001">
    <property type="protein sequence ID" value="MFD2161972.1"/>
    <property type="molecule type" value="Genomic_DNA"/>
</dbReference>
<accession>A0ABW4ZJD7</accession>
<gene>
    <name evidence="1" type="ORF">ACFSJU_06175</name>
</gene>
<evidence type="ECO:0008006" key="3">
    <source>
        <dbReference type="Google" id="ProtNLM"/>
    </source>
</evidence>
<dbReference type="PANTHER" id="PTHR43615">
    <property type="entry name" value="PHOSPHOENOLPYRUVATE SYNTHASE-RELATED"/>
    <property type="match status" value="1"/>
</dbReference>
<dbReference type="PANTHER" id="PTHR43615:SF1">
    <property type="entry name" value="PPDK_N DOMAIN-CONTAINING PROTEIN"/>
    <property type="match status" value="1"/>
</dbReference>